<keyword evidence="3" id="KW-1185">Reference proteome</keyword>
<feature type="transmembrane region" description="Helical" evidence="1">
    <location>
        <begin position="124"/>
        <end position="145"/>
    </location>
</feature>
<evidence type="ECO:0000256" key="1">
    <source>
        <dbReference type="SAM" id="Phobius"/>
    </source>
</evidence>
<feature type="transmembrane region" description="Helical" evidence="1">
    <location>
        <begin position="93"/>
        <end position="115"/>
    </location>
</feature>
<dbReference type="KEGG" id="pani:DCO16_04830"/>
<dbReference type="EMBL" id="CP028941">
    <property type="protein sequence ID" value="QKM62445.1"/>
    <property type="molecule type" value="Genomic_DNA"/>
</dbReference>
<feature type="transmembrane region" description="Helical" evidence="1">
    <location>
        <begin position="66"/>
        <end position="87"/>
    </location>
</feature>
<dbReference type="Proteomes" id="UP000500806">
    <property type="component" value="Chromosome"/>
</dbReference>
<feature type="transmembrane region" description="Helical" evidence="1">
    <location>
        <begin position="36"/>
        <end position="54"/>
    </location>
</feature>
<gene>
    <name evidence="2" type="ORF">DCO16_04830</name>
</gene>
<evidence type="ECO:0000313" key="3">
    <source>
        <dbReference type="Proteomes" id="UP000500806"/>
    </source>
</evidence>
<dbReference type="AlphaFoldDB" id="A0A6M9PUL0"/>
<protein>
    <submittedName>
        <fullName evidence="2">Uncharacterized protein</fullName>
    </submittedName>
</protein>
<evidence type="ECO:0000313" key="2">
    <source>
        <dbReference type="EMBL" id="QKM62445.1"/>
    </source>
</evidence>
<sequence>MMQLQKKLPILILLLAISLSIPPLRAYIEQSMAIHMLVQMPLLLLSGYFVYPSIQARSSKFKSLGHYDFWGLTSFFTFFLILTFWSLPISIDLAIIKVEVDFLKVLSLFLAGVLLRSSLSRAPFVLPLFFFTYLLAMFIWMGIYLQSTSQRVCNAYSLESQVRTGYGLIIISTLLFTGWLAYLYFSNMRDNSVNHKLH</sequence>
<organism evidence="2 3">
    <name type="scientific">Polynucleobacter antarcticus</name>
    <dbReference type="NCBI Taxonomy" id="1743162"/>
    <lineage>
        <taxon>Bacteria</taxon>
        <taxon>Pseudomonadati</taxon>
        <taxon>Pseudomonadota</taxon>
        <taxon>Betaproteobacteria</taxon>
        <taxon>Burkholderiales</taxon>
        <taxon>Burkholderiaceae</taxon>
        <taxon>Polynucleobacter</taxon>
    </lineage>
</organism>
<name>A0A6M9PUL0_9BURK</name>
<proteinExistence type="predicted"/>
<accession>A0A6M9PUL0</accession>
<keyword evidence="1" id="KW-0472">Membrane</keyword>
<keyword evidence="1" id="KW-1133">Transmembrane helix</keyword>
<keyword evidence="1" id="KW-0812">Transmembrane</keyword>
<feature type="transmembrane region" description="Helical" evidence="1">
    <location>
        <begin position="165"/>
        <end position="185"/>
    </location>
</feature>
<reference evidence="2 3" key="1">
    <citation type="submission" date="2018-04" db="EMBL/GenBank/DDBJ databases">
        <title>Polynucleobacter sp. LimPoW16 genome.</title>
        <authorList>
            <person name="Hahn M.W."/>
        </authorList>
    </citation>
    <scope>NUCLEOTIDE SEQUENCE [LARGE SCALE GENOMIC DNA]</scope>
    <source>
        <strain evidence="2 3">LimPoW16</strain>
    </source>
</reference>